<dbReference type="Proteomes" id="UP000334340">
    <property type="component" value="Unassembled WGS sequence"/>
</dbReference>
<evidence type="ECO:0000313" key="1">
    <source>
        <dbReference type="EMBL" id="VUZ84673.1"/>
    </source>
</evidence>
<sequence length="64" mass="7081">MRNARLVATVSAPAQYWPTIPALVGPGYPTSLVAVAEERGVMCIETLVEQTVPRLQYTERLLPR</sequence>
<reference evidence="1 2" key="1">
    <citation type="submission" date="2019-07" db="EMBL/GenBank/DDBJ databases">
        <authorList>
            <person name="Cremers G."/>
        </authorList>
    </citation>
    <scope>NUCLEOTIDE SEQUENCE [LARGE SCALE GENOMIC DNA]</scope>
</reference>
<dbReference type="EMBL" id="CABIKM010000015">
    <property type="protein sequence ID" value="VUZ84673.1"/>
    <property type="molecule type" value="Genomic_DNA"/>
</dbReference>
<keyword evidence="2" id="KW-1185">Reference proteome</keyword>
<accession>A0A564ZHN5</accession>
<organism evidence="1 2">
    <name type="scientific">Candidatus Methylomirabilis lanthanidiphila</name>
    <dbReference type="NCBI Taxonomy" id="2211376"/>
    <lineage>
        <taxon>Bacteria</taxon>
        <taxon>Candidatus Methylomirabilota</taxon>
        <taxon>Candidatus Methylomirabilia</taxon>
        <taxon>Candidatus Methylomirabilales</taxon>
        <taxon>Candidatus Methylomirabilaceae</taxon>
        <taxon>Candidatus Methylomirabilis</taxon>
    </lineage>
</organism>
<evidence type="ECO:0000313" key="2">
    <source>
        <dbReference type="Proteomes" id="UP000334340"/>
    </source>
</evidence>
<name>A0A564ZHN5_9BACT</name>
<gene>
    <name evidence="1" type="ORF">MELA_01047</name>
</gene>
<proteinExistence type="predicted"/>
<protein>
    <submittedName>
        <fullName evidence="1">Uncharacterized protein</fullName>
    </submittedName>
</protein>
<dbReference type="AlphaFoldDB" id="A0A564ZHN5"/>